<evidence type="ECO:0000256" key="3">
    <source>
        <dbReference type="ARBA" id="ARBA00012601"/>
    </source>
</evidence>
<gene>
    <name evidence="8" type="ORF">FM996_14015</name>
</gene>
<evidence type="ECO:0000256" key="5">
    <source>
        <dbReference type="ARBA" id="ARBA00023001"/>
    </source>
</evidence>
<evidence type="ECO:0000256" key="2">
    <source>
        <dbReference type="ARBA" id="ARBA00009209"/>
    </source>
</evidence>
<comment type="similarity">
    <text evidence="2">Belongs to the glycosyl hydrolase 8 (cellulase D) family.</text>
</comment>
<dbReference type="EC" id="3.2.1.4" evidence="3"/>
<evidence type="ECO:0000256" key="4">
    <source>
        <dbReference type="ARBA" id="ARBA00022801"/>
    </source>
</evidence>
<name>A0A549SNT9_METSR</name>
<keyword evidence="5" id="KW-0136">Cellulose degradation</keyword>
<keyword evidence="7" id="KW-0119">Carbohydrate metabolism</keyword>
<proteinExistence type="inferred from homology"/>
<dbReference type="InterPro" id="IPR008928">
    <property type="entry name" value="6-hairpin_glycosidase_sf"/>
</dbReference>
<dbReference type="Gene3D" id="1.50.10.10">
    <property type="match status" value="1"/>
</dbReference>
<sequence length="388" mass="41772">MADAQYRKELEMRIASLAVAALGLAVALAPAVTRAEPIAEISAAIGVPLSLDAHKIKLGGALKSPEAWMAYKKRFIAEQGRVIDTANDHVSHSEGQGYAMLLAVAANDRATFDRLWGWTRANLMVRNDELVAWRFDPQHRPAVGDMNNASDGDLLIAWALAEAAEYWDDLPLRMAARRIAVELSRKVVLFKTKMGALLLPAVAGFNASDRSDGPVVNLSYYVFPALARLDSVAPEVDWAGLTQTGLDLLEASRPTPQTLPADWIALEGWRARPAEGFAPEFAYNAVRIPLYLAWAGVGERAHYAPFLAWAQRAKEAPPIVDVASGKDVGQFGGGGIASIAALVSCVVDGGKLPADFAAPRANEDYYPATLHLLALLAAQMRYSSCLAN</sequence>
<dbReference type="InterPro" id="IPR002037">
    <property type="entry name" value="Glyco_hydro_8"/>
</dbReference>
<dbReference type="GO" id="GO:0008810">
    <property type="term" value="F:cellulase activity"/>
    <property type="evidence" value="ECO:0007669"/>
    <property type="project" value="UniProtKB-EC"/>
</dbReference>
<keyword evidence="4" id="KW-0378">Hydrolase</keyword>
<evidence type="ECO:0000313" key="8">
    <source>
        <dbReference type="EMBL" id="TRL31271.1"/>
    </source>
</evidence>
<keyword evidence="6" id="KW-0326">Glycosidase</keyword>
<accession>A0A549SNT9</accession>
<evidence type="ECO:0000256" key="6">
    <source>
        <dbReference type="ARBA" id="ARBA00023295"/>
    </source>
</evidence>
<dbReference type="PRINTS" id="PR00735">
    <property type="entry name" value="GLHYDRLASE8"/>
</dbReference>
<comment type="catalytic activity">
    <reaction evidence="1">
        <text>Endohydrolysis of (1-&gt;4)-beta-D-glucosidic linkages in cellulose, lichenin and cereal beta-D-glucans.</text>
        <dbReference type="EC" id="3.2.1.4"/>
    </reaction>
</comment>
<reference evidence="8 9" key="1">
    <citation type="submission" date="2019-07" db="EMBL/GenBank/DDBJ databases">
        <title>Ln-dependent methylotrophs.</title>
        <authorList>
            <person name="Tani A."/>
        </authorList>
    </citation>
    <scope>NUCLEOTIDE SEQUENCE [LARGE SCALE GENOMIC DNA]</scope>
    <source>
        <strain evidence="8 9">SM89A</strain>
    </source>
</reference>
<comment type="caution">
    <text evidence="8">The sequence shown here is derived from an EMBL/GenBank/DDBJ whole genome shotgun (WGS) entry which is preliminary data.</text>
</comment>
<dbReference type="GO" id="GO:0030245">
    <property type="term" value="P:cellulose catabolic process"/>
    <property type="evidence" value="ECO:0007669"/>
    <property type="project" value="UniProtKB-KW"/>
</dbReference>
<organism evidence="8 9">
    <name type="scientific">Methylosinus sporium</name>
    <dbReference type="NCBI Taxonomy" id="428"/>
    <lineage>
        <taxon>Bacteria</taxon>
        <taxon>Pseudomonadati</taxon>
        <taxon>Pseudomonadota</taxon>
        <taxon>Alphaproteobacteria</taxon>
        <taxon>Hyphomicrobiales</taxon>
        <taxon>Methylocystaceae</taxon>
        <taxon>Methylosinus</taxon>
    </lineage>
</organism>
<dbReference type="Pfam" id="PF01270">
    <property type="entry name" value="Glyco_hydro_8"/>
    <property type="match status" value="1"/>
</dbReference>
<protein>
    <recommendedName>
        <fullName evidence="3">cellulase</fullName>
        <ecNumber evidence="3">3.2.1.4</ecNumber>
    </recommendedName>
</protein>
<dbReference type="InterPro" id="IPR012341">
    <property type="entry name" value="6hp_glycosidase-like_sf"/>
</dbReference>
<evidence type="ECO:0000256" key="1">
    <source>
        <dbReference type="ARBA" id="ARBA00000966"/>
    </source>
</evidence>
<keyword evidence="7" id="KW-0624">Polysaccharide degradation</keyword>
<dbReference type="SUPFAM" id="SSF48208">
    <property type="entry name" value="Six-hairpin glycosidases"/>
    <property type="match status" value="1"/>
</dbReference>
<dbReference type="Proteomes" id="UP000316781">
    <property type="component" value="Unassembled WGS sequence"/>
</dbReference>
<evidence type="ECO:0000256" key="7">
    <source>
        <dbReference type="ARBA" id="ARBA00023326"/>
    </source>
</evidence>
<evidence type="ECO:0000313" key="9">
    <source>
        <dbReference type="Proteomes" id="UP000316781"/>
    </source>
</evidence>
<dbReference type="EMBL" id="VJMF01000058">
    <property type="protein sequence ID" value="TRL31271.1"/>
    <property type="molecule type" value="Genomic_DNA"/>
</dbReference>
<dbReference type="AlphaFoldDB" id="A0A549SNT9"/>